<gene>
    <name evidence="1" type="ORF">DCAF_LOCUS18046</name>
</gene>
<dbReference type="EMBL" id="CAWUPB010001166">
    <property type="protein sequence ID" value="CAK7345004.1"/>
    <property type="molecule type" value="Genomic_DNA"/>
</dbReference>
<reference evidence="1 2" key="1">
    <citation type="submission" date="2024-01" db="EMBL/GenBank/DDBJ databases">
        <authorList>
            <person name="Waweru B."/>
        </authorList>
    </citation>
    <scope>NUCLEOTIDE SEQUENCE [LARGE SCALE GENOMIC DNA]</scope>
</reference>
<keyword evidence="2" id="KW-1185">Reference proteome</keyword>
<evidence type="ECO:0000313" key="2">
    <source>
        <dbReference type="Proteomes" id="UP001314170"/>
    </source>
</evidence>
<accession>A0AAV1S3F1</accession>
<organism evidence="1 2">
    <name type="scientific">Dovyalis caffra</name>
    <dbReference type="NCBI Taxonomy" id="77055"/>
    <lineage>
        <taxon>Eukaryota</taxon>
        <taxon>Viridiplantae</taxon>
        <taxon>Streptophyta</taxon>
        <taxon>Embryophyta</taxon>
        <taxon>Tracheophyta</taxon>
        <taxon>Spermatophyta</taxon>
        <taxon>Magnoliopsida</taxon>
        <taxon>eudicotyledons</taxon>
        <taxon>Gunneridae</taxon>
        <taxon>Pentapetalae</taxon>
        <taxon>rosids</taxon>
        <taxon>fabids</taxon>
        <taxon>Malpighiales</taxon>
        <taxon>Salicaceae</taxon>
        <taxon>Flacourtieae</taxon>
        <taxon>Dovyalis</taxon>
    </lineage>
</organism>
<name>A0AAV1S3F1_9ROSI</name>
<protein>
    <submittedName>
        <fullName evidence="1">Uncharacterized protein</fullName>
    </submittedName>
</protein>
<dbReference type="Proteomes" id="UP001314170">
    <property type="component" value="Unassembled WGS sequence"/>
</dbReference>
<proteinExistence type="predicted"/>
<dbReference type="AlphaFoldDB" id="A0AAV1S3F1"/>
<evidence type="ECO:0000313" key="1">
    <source>
        <dbReference type="EMBL" id="CAK7345004.1"/>
    </source>
</evidence>
<sequence length="83" mass="9578">MLPNKNSEQDFFAVLPPITNDDDEDLEKDLTKPTIEAPILFAQNNTTTKCKYLILNTYKLQKRGNVVLSEQFTFSRHKAKLYA</sequence>
<comment type="caution">
    <text evidence="1">The sequence shown here is derived from an EMBL/GenBank/DDBJ whole genome shotgun (WGS) entry which is preliminary data.</text>
</comment>